<dbReference type="Proteomes" id="UP000032254">
    <property type="component" value="Unassembled WGS sequence"/>
</dbReference>
<proteinExistence type="predicted"/>
<dbReference type="GeneID" id="301304253"/>
<dbReference type="PATRIC" id="fig|47853.6.peg.1888"/>
<dbReference type="Proteomes" id="UP000199375">
    <property type="component" value="Unassembled WGS sequence"/>
</dbReference>
<feature type="region of interest" description="Disordered" evidence="1">
    <location>
        <begin position="45"/>
        <end position="67"/>
    </location>
</feature>
<gene>
    <name evidence="3" type="ORF">GA0070558_101239</name>
    <name evidence="2" type="ORF">TK50_08895</name>
</gene>
<name>A0A0D0V3H4_9ACTN</name>
<evidence type="ECO:0000313" key="4">
    <source>
        <dbReference type="Proteomes" id="UP000032254"/>
    </source>
</evidence>
<protein>
    <submittedName>
        <fullName evidence="2">Uncharacterized protein</fullName>
    </submittedName>
</protein>
<evidence type="ECO:0000313" key="5">
    <source>
        <dbReference type="Proteomes" id="UP000199375"/>
    </source>
</evidence>
<dbReference type="EMBL" id="JXSX01000001">
    <property type="protein sequence ID" value="KIR65502.1"/>
    <property type="molecule type" value="Genomic_DNA"/>
</dbReference>
<evidence type="ECO:0000256" key="1">
    <source>
        <dbReference type="SAM" id="MobiDB-lite"/>
    </source>
</evidence>
<dbReference type="OrthoDB" id="3400746at2"/>
<dbReference type="RefSeq" id="WP_043962300.1">
    <property type="nucleotide sequence ID" value="NZ_CBDREH010000009.1"/>
</dbReference>
<dbReference type="EMBL" id="FMCW01000001">
    <property type="protein sequence ID" value="SCE64613.1"/>
    <property type="molecule type" value="Genomic_DNA"/>
</dbReference>
<evidence type="ECO:0000313" key="3">
    <source>
        <dbReference type="EMBL" id="SCE64613.1"/>
    </source>
</evidence>
<sequence length="67" mass="7275">MTVTACWPRVSRCRWCAHPVLRDNDDAWIHAHLAYVCRDRSGGLAATTAEPEGSPGRAAWGAAGGRR</sequence>
<dbReference type="AlphaFoldDB" id="A0A0D0V3H4"/>
<accession>A0A0D0V3H4</accession>
<reference evidence="3 5" key="2">
    <citation type="submission" date="2016-06" db="EMBL/GenBank/DDBJ databases">
        <authorList>
            <person name="Kjaerup R.B."/>
            <person name="Dalgaard T.S."/>
            <person name="Juul-Madsen H.R."/>
        </authorList>
    </citation>
    <scope>NUCLEOTIDE SEQUENCE [LARGE SCALE GENOMIC DNA]</scope>
    <source>
        <strain evidence="3 5">DSM 45626</strain>
    </source>
</reference>
<organism evidence="2 4">
    <name type="scientific">Micromonospora haikouensis</name>
    <dbReference type="NCBI Taxonomy" id="686309"/>
    <lineage>
        <taxon>Bacteria</taxon>
        <taxon>Bacillati</taxon>
        <taxon>Actinomycetota</taxon>
        <taxon>Actinomycetes</taxon>
        <taxon>Micromonosporales</taxon>
        <taxon>Micromonosporaceae</taxon>
        <taxon>Micromonospora</taxon>
    </lineage>
</organism>
<evidence type="ECO:0000313" key="2">
    <source>
        <dbReference type="EMBL" id="KIR65502.1"/>
    </source>
</evidence>
<keyword evidence="4" id="KW-1185">Reference proteome</keyword>
<accession>A0A1C4TYV0</accession>
<reference evidence="2 4" key="1">
    <citation type="submission" date="2015-01" db="EMBL/GenBank/DDBJ databases">
        <title>Sequencing and annotation of Micromonospora carbonacea strain JXNU-1 genome.</title>
        <authorList>
            <person name="Long Z."/>
            <person name="Huang Y."/>
            <person name="Jiang Y."/>
        </authorList>
    </citation>
    <scope>NUCLEOTIDE SEQUENCE [LARGE SCALE GENOMIC DNA]</scope>
    <source>
        <strain evidence="2 4">JXNU-1</strain>
    </source>
</reference>